<dbReference type="EMBL" id="LXJU01000016">
    <property type="protein sequence ID" value="OGE50727.1"/>
    <property type="molecule type" value="Genomic_DNA"/>
</dbReference>
<dbReference type="RefSeq" id="XP_022486173.1">
    <property type="nucleotide sequence ID" value="XM_022633963.1"/>
</dbReference>
<dbReference type="OrthoDB" id="4359969at2759"/>
<evidence type="ECO:0000256" key="1">
    <source>
        <dbReference type="SAM" id="MobiDB-lite"/>
    </source>
</evidence>
<dbReference type="GeneID" id="34578697"/>
<feature type="region of interest" description="Disordered" evidence="1">
    <location>
        <begin position="59"/>
        <end position="177"/>
    </location>
</feature>
<feature type="compositionally biased region" description="Basic and acidic residues" evidence="1">
    <location>
        <begin position="140"/>
        <end position="152"/>
    </location>
</feature>
<organism evidence="2 3">
    <name type="scientific">Penicillium arizonense</name>
    <dbReference type="NCBI Taxonomy" id="1835702"/>
    <lineage>
        <taxon>Eukaryota</taxon>
        <taxon>Fungi</taxon>
        <taxon>Dikarya</taxon>
        <taxon>Ascomycota</taxon>
        <taxon>Pezizomycotina</taxon>
        <taxon>Eurotiomycetes</taxon>
        <taxon>Eurotiomycetidae</taxon>
        <taxon>Eurotiales</taxon>
        <taxon>Aspergillaceae</taxon>
        <taxon>Penicillium</taxon>
    </lineage>
</organism>
<gene>
    <name evidence="2" type="ORF">PENARI_c016G01447</name>
</gene>
<protein>
    <submittedName>
        <fullName evidence="2">Uncharacterized protein</fullName>
    </submittedName>
</protein>
<keyword evidence="3" id="KW-1185">Reference proteome</keyword>
<dbReference type="Proteomes" id="UP000177622">
    <property type="component" value="Unassembled WGS sequence"/>
</dbReference>
<accession>A0A1F5LCA8</accession>
<proteinExistence type="predicted"/>
<evidence type="ECO:0000313" key="3">
    <source>
        <dbReference type="Proteomes" id="UP000177622"/>
    </source>
</evidence>
<feature type="compositionally biased region" description="Low complexity" evidence="1">
    <location>
        <begin position="81"/>
        <end position="94"/>
    </location>
</feature>
<name>A0A1F5LCA8_PENAI</name>
<feature type="compositionally biased region" description="Polar residues" evidence="1">
    <location>
        <begin position="166"/>
        <end position="177"/>
    </location>
</feature>
<comment type="caution">
    <text evidence="2">The sequence shown here is derived from an EMBL/GenBank/DDBJ whole genome shotgun (WGS) entry which is preliminary data.</text>
</comment>
<dbReference type="AlphaFoldDB" id="A0A1F5LCA8"/>
<evidence type="ECO:0000313" key="2">
    <source>
        <dbReference type="EMBL" id="OGE50727.1"/>
    </source>
</evidence>
<reference evidence="2 3" key="1">
    <citation type="journal article" date="2016" name="Sci. Rep.">
        <title>Penicillium arizonense, a new, genome sequenced fungal species, reveals a high chemical diversity in secreted metabolites.</title>
        <authorList>
            <person name="Grijseels S."/>
            <person name="Nielsen J.C."/>
            <person name="Randelovic M."/>
            <person name="Nielsen J."/>
            <person name="Nielsen K.F."/>
            <person name="Workman M."/>
            <person name="Frisvad J.C."/>
        </authorList>
    </citation>
    <scope>NUCLEOTIDE SEQUENCE [LARGE SCALE GENOMIC DNA]</scope>
    <source>
        <strain evidence="2 3">CBS 141311</strain>
    </source>
</reference>
<sequence length="235" mass="25302">MIRRRPTIILLEDLDSLQIFPLTTDFQKLTLDEQEQSYDDLLGDLSSCASDATTNIDLTAPSHGKHSCERDNSSPSPGIFASPSTAPPSASASTKSCLKSHLPIRESLQNTSPGVKPRRASQSTDPPRPKVTFALSPQEQELHSGRANRSPEEQEDDRIENRPRPDTTTALSLDSPDLTPQLSFLSCGVSSSPATASVPLRDLVLASTLSYEAVLAEKTVSPELGHSISEGRGIV</sequence>